<keyword evidence="2" id="KW-1185">Reference proteome</keyword>
<gene>
    <name evidence="1" type="ORF">HHL11_30075</name>
</gene>
<protein>
    <recommendedName>
        <fullName evidence="3">DUF2357 domain-containing protein</fullName>
    </recommendedName>
</protein>
<comment type="caution">
    <text evidence="1">The sequence shown here is derived from an EMBL/GenBank/DDBJ whole genome shotgun (WGS) entry which is preliminary data.</text>
</comment>
<proteinExistence type="predicted"/>
<organism evidence="1 2">
    <name type="scientific">Ramlibacter agri</name>
    <dbReference type="NCBI Taxonomy" id="2728837"/>
    <lineage>
        <taxon>Bacteria</taxon>
        <taxon>Pseudomonadati</taxon>
        <taxon>Pseudomonadota</taxon>
        <taxon>Betaproteobacteria</taxon>
        <taxon>Burkholderiales</taxon>
        <taxon>Comamonadaceae</taxon>
        <taxon>Ramlibacter</taxon>
    </lineage>
</organism>
<evidence type="ECO:0000313" key="2">
    <source>
        <dbReference type="Proteomes" id="UP000541185"/>
    </source>
</evidence>
<evidence type="ECO:0000313" key="1">
    <source>
        <dbReference type="EMBL" id="NML48034.1"/>
    </source>
</evidence>
<dbReference type="EMBL" id="JABBFX010000004">
    <property type="protein sequence ID" value="NML48034.1"/>
    <property type="molecule type" value="Genomic_DNA"/>
</dbReference>
<reference evidence="1 2" key="1">
    <citation type="submission" date="2020-04" db="EMBL/GenBank/DDBJ databases">
        <title>Ramlibacter sp. G-1-2-2 isolated from soil.</title>
        <authorList>
            <person name="Dahal R.H."/>
        </authorList>
    </citation>
    <scope>NUCLEOTIDE SEQUENCE [LARGE SCALE GENOMIC DNA]</scope>
    <source>
        <strain evidence="1 2">G-1-2-2</strain>
    </source>
</reference>
<dbReference type="AlphaFoldDB" id="A0A848HC34"/>
<evidence type="ECO:0008006" key="3">
    <source>
        <dbReference type="Google" id="ProtNLM"/>
    </source>
</evidence>
<accession>A0A848HC34</accession>
<dbReference type="RefSeq" id="WP_169422350.1">
    <property type="nucleotide sequence ID" value="NZ_JABBFX010000004.1"/>
</dbReference>
<sequence length="617" mass="68496">MKVWDRHAGQEVELPATVEPGRFQLLAPCVLNGHASLDKGDILWGDGNVRCVLSTDGADRNFALPVAGSAGDSPNPLIDEAVGAVTDGILDGELPSPIMPAQLEKHVDLLDIERLLSELLDAGHLQAISQRPRLDMRYDAEVLPVSRARRLAQDALTTLASNSRDWSRRRITGIVPARLKALVSEDEHAIYENVVFARLIDRVLAHLRARIHEVLQLLEKHELAKQLSDAQHLDHRLRQEICALWGQSFADNPEAGARAKETHEVLTSLYGKVRQLEHRGLYPHVPRNMNVPIALRNTNILQHDPHYRHLRPLWLLVNSGAAREVQTPQQKFETAKARGARYAAFIELLVRKALDASALLAWDDVGRSAAFGPWELRLRLEQGACSLELLDDQGARADRLTMVAGWRGRLPWQQQREDYYVFFCHDSESMDDELGENSVLHPLQFYAVERVRLAIEKWLLKQVLRCYPFAVAPIPGDLQGAIIAAAEAKVQKAGHGVKLVGLLTPRIEADVEGIVQRSSANGPTKSGLLSSLKLVRIIGLCRVCGHRLHPSSFHGSDSGFKAHCGQCGATWTLAVVDGRARVEYRIGKVERPFSEVGCREMTLAWLVRGARIDAPSG</sequence>
<dbReference type="Proteomes" id="UP000541185">
    <property type="component" value="Unassembled WGS sequence"/>
</dbReference>
<name>A0A848HC34_9BURK</name>